<dbReference type="SUPFAM" id="SSF50978">
    <property type="entry name" value="WD40 repeat-like"/>
    <property type="match status" value="1"/>
</dbReference>
<gene>
    <name evidence="2" type="ORF">BB558_000988</name>
</gene>
<feature type="compositionally biased region" description="Low complexity" evidence="1">
    <location>
        <begin position="542"/>
        <end position="553"/>
    </location>
</feature>
<dbReference type="GO" id="GO:0000922">
    <property type="term" value="C:spindle pole"/>
    <property type="evidence" value="ECO:0007669"/>
    <property type="project" value="TreeGrafter"/>
</dbReference>
<evidence type="ECO:0000313" key="3">
    <source>
        <dbReference type="Proteomes" id="UP000245591"/>
    </source>
</evidence>
<dbReference type="AlphaFoldDB" id="A0A2U1JCM5"/>
<feature type="compositionally biased region" description="Polar residues" evidence="1">
    <location>
        <begin position="354"/>
        <end position="381"/>
    </location>
</feature>
<sequence length="692" mass="78723">MSSLSAATESFVEVWEILKQNNYTQETLDFNHNLSPTRNFGTNSSIFEPFRSLDSNPKISGIGWLDPNSSLLIYSDSFPIKIFSRNGLFLDSIQNSQKTLISAAVFDKFTKNGIIIADNKNLCVKNYNLDKSDFENPLYYTKNPISSLATTPNCDTVATGASLNGEITTYNRILNIKHKLSSQTNEKISALAFSLTKLPMLVSGDNQGSIEFFDFSIKNSTPITKISKTHFSPISSIKFNPLSPDTMYSAAMDGFIGIFDIRNKKNITDNLIKCSSALSSMEIDNNYGIFTGDIFGKVSYYDTRNLKAQIWDRYVGLKTKVISLKFCSENPNTKDESLLKMKSPGKESHKINSSKKFNTPKNYISNENPNSSQNHTKNMDNGIQDDLINEYNNIDFYEKRTEGSEDKHSLLDFITPLKKRKTINVNKGTPQTVLDKKNTTSPDLMNRSNNNPKINYSLVKTPSTSTFEKGEAHLNDLNSLLKTDHHKTGNDTTYVHKSKNSGELNERHILIKSLERNKFKDSRKTETLSKERGNSSKRKNYENNNFESPSNENSLYQLRNENDGNTEYKANSINPLNNDDTNHVKAKHIEKDYGFLNEIIKSTIRDAINENISLLQTEIQSVHLDVIKQNYLLQKEIMKLQNIILEDKSSIEEVKSLKKENKILQKYIPRDLVIRNKEKTQKDTKSKLRYGV</sequence>
<dbReference type="Proteomes" id="UP000245591">
    <property type="component" value="Unassembled WGS sequence"/>
</dbReference>
<evidence type="ECO:0000313" key="2">
    <source>
        <dbReference type="EMBL" id="PWA02862.1"/>
    </source>
</evidence>
<dbReference type="Gene3D" id="2.130.10.10">
    <property type="entry name" value="YVTN repeat-like/Quinoprotein amine dehydrogenase"/>
    <property type="match status" value="1"/>
</dbReference>
<dbReference type="InterPro" id="IPR015943">
    <property type="entry name" value="WD40/YVTN_repeat-like_dom_sf"/>
</dbReference>
<dbReference type="PANTHER" id="PTHR44414">
    <property type="entry name" value="PROTEIN NEDD1"/>
    <property type="match status" value="1"/>
</dbReference>
<protein>
    <submittedName>
        <fullName evidence="2">Uncharacterized protein</fullName>
    </submittedName>
</protein>
<dbReference type="InterPro" id="IPR052818">
    <property type="entry name" value="NEDD1_Spindle_Assembly"/>
</dbReference>
<comment type="caution">
    <text evidence="2">The sequence shown here is derived from an EMBL/GenBank/DDBJ whole genome shotgun (WGS) entry which is preliminary data.</text>
</comment>
<dbReference type="GO" id="GO:0043015">
    <property type="term" value="F:gamma-tubulin binding"/>
    <property type="evidence" value="ECO:0007669"/>
    <property type="project" value="TreeGrafter"/>
</dbReference>
<dbReference type="GO" id="GO:0036064">
    <property type="term" value="C:ciliary basal body"/>
    <property type="evidence" value="ECO:0007669"/>
    <property type="project" value="TreeGrafter"/>
</dbReference>
<accession>A0A2U1JCM5</accession>
<dbReference type="GO" id="GO:0005814">
    <property type="term" value="C:centriole"/>
    <property type="evidence" value="ECO:0007669"/>
    <property type="project" value="TreeGrafter"/>
</dbReference>
<evidence type="ECO:0000256" key="1">
    <source>
        <dbReference type="SAM" id="MobiDB-lite"/>
    </source>
</evidence>
<feature type="region of interest" description="Disordered" evidence="1">
    <location>
        <begin position="521"/>
        <end position="553"/>
    </location>
</feature>
<feature type="compositionally biased region" description="Polar residues" evidence="1">
    <location>
        <begin position="439"/>
        <end position="454"/>
    </location>
</feature>
<organism evidence="2 3">
    <name type="scientific">Smittium angustum</name>
    <dbReference type="NCBI Taxonomy" id="133377"/>
    <lineage>
        <taxon>Eukaryota</taxon>
        <taxon>Fungi</taxon>
        <taxon>Fungi incertae sedis</taxon>
        <taxon>Zoopagomycota</taxon>
        <taxon>Kickxellomycotina</taxon>
        <taxon>Harpellomycetes</taxon>
        <taxon>Harpellales</taxon>
        <taxon>Legeriomycetaceae</taxon>
        <taxon>Smittium</taxon>
    </lineage>
</organism>
<dbReference type="InterPro" id="IPR036322">
    <property type="entry name" value="WD40_repeat_dom_sf"/>
</dbReference>
<dbReference type="InterPro" id="IPR001680">
    <property type="entry name" value="WD40_rpt"/>
</dbReference>
<keyword evidence="3" id="KW-1185">Reference proteome</keyword>
<feature type="region of interest" description="Disordered" evidence="1">
    <location>
        <begin position="335"/>
        <end position="383"/>
    </location>
</feature>
<name>A0A2U1JCM5_SMIAN</name>
<feature type="compositionally biased region" description="Basic and acidic residues" evidence="1">
    <location>
        <begin position="521"/>
        <end position="534"/>
    </location>
</feature>
<dbReference type="SMART" id="SM00320">
    <property type="entry name" value="WD40"/>
    <property type="match status" value="3"/>
</dbReference>
<dbReference type="EMBL" id="MBFU01000049">
    <property type="protein sequence ID" value="PWA02862.1"/>
    <property type="molecule type" value="Genomic_DNA"/>
</dbReference>
<feature type="compositionally biased region" description="Basic and acidic residues" evidence="1">
    <location>
        <begin position="335"/>
        <end position="350"/>
    </location>
</feature>
<dbReference type="GO" id="GO:0005737">
    <property type="term" value="C:cytoplasm"/>
    <property type="evidence" value="ECO:0007669"/>
    <property type="project" value="TreeGrafter"/>
</dbReference>
<dbReference type="GO" id="GO:0007020">
    <property type="term" value="P:microtubule nucleation"/>
    <property type="evidence" value="ECO:0007669"/>
    <property type="project" value="TreeGrafter"/>
</dbReference>
<feature type="region of interest" description="Disordered" evidence="1">
    <location>
        <begin position="430"/>
        <end position="454"/>
    </location>
</feature>
<reference evidence="2 3" key="1">
    <citation type="journal article" date="2018" name="MBio">
        <title>Comparative Genomics Reveals the Core Gene Toolbox for the Fungus-Insect Symbiosis.</title>
        <authorList>
            <person name="Wang Y."/>
            <person name="Stata M."/>
            <person name="Wang W."/>
            <person name="Stajich J.E."/>
            <person name="White M.M."/>
            <person name="Moncalvo J.M."/>
        </authorList>
    </citation>
    <scope>NUCLEOTIDE SEQUENCE [LARGE SCALE GENOMIC DNA]</scope>
    <source>
        <strain evidence="2 3">AUS-126-30</strain>
    </source>
</reference>
<dbReference type="GO" id="GO:0000278">
    <property type="term" value="P:mitotic cell cycle"/>
    <property type="evidence" value="ECO:0007669"/>
    <property type="project" value="TreeGrafter"/>
</dbReference>
<proteinExistence type="predicted"/>
<dbReference type="PANTHER" id="PTHR44414:SF1">
    <property type="entry name" value="PROTEIN NEDD1"/>
    <property type="match status" value="1"/>
</dbReference>